<dbReference type="OrthoDB" id="415532at2759"/>
<dbReference type="InterPro" id="IPR049207">
    <property type="entry name" value="DUF4246_N"/>
</dbReference>
<evidence type="ECO:0000313" key="2">
    <source>
        <dbReference type="EMBL" id="KAF5588820.1"/>
    </source>
</evidence>
<gene>
    <name evidence="2" type="ORF">FSUBG_11355</name>
</gene>
<feature type="domain" description="DUF4246" evidence="1">
    <location>
        <begin position="102"/>
        <end position="171"/>
    </location>
</feature>
<evidence type="ECO:0000313" key="3">
    <source>
        <dbReference type="Proteomes" id="UP000547976"/>
    </source>
</evidence>
<dbReference type="Pfam" id="PF21666">
    <property type="entry name" value="DUF4246_N"/>
    <property type="match status" value="1"/>
</dbReference>
<evidence type="ECO:0000259" key="1">
    <source>
        <dbReference type="Pfam" id="PF21666"/>
    </source>
</evidence>
<comment type="caution">
    <text evidence="2">The sequence shown here is derived from an EMBL/GenBank/DDBJ whole genome shotgun (WGS) entry which is preliminary data.</text>
</comment>
<keyword evidence="3" id="KW-1185">Reference proteome</keyword>
<dbReference type="EMBL" id="JAAOAV010000214">
    <property type="protein sequence ID" value="KAF5588820.1"/>
    <property type="molecule type" value="Genomic_DNA"/>
</dbReference>
<accession>A0A8H5P656</accession>
<dbReference type="GeneID" id="59310747"/>
<dbReference type="RefSeq" id="XP_036533158.1">
    <property type="nucleotide sequence ID" value="XM_036676029.1"/>
</dbReference>
<organism evidence="2 3">
    <name type="scientific">Gibberella subglutinans</name>
    <name type="common">Fusarium subglutinans</name>
    <dbReference type="NCBI Taxonomy" id="42677"/>
    <lineage>
        <taxon>Eukaryota</taxon>
        <taxon>Fungi</taxon>
        <taxon>Dikarya</taxon>
        <taxon>Ascomycota</taxon>
        <taxon>Pezizomycotina</taxon>
        <taxon>Sordariomycetes</taxon>
        <taxon>Hypocreomycetidae</taxon>
        <taxon>Hypocreales</taxon>
        <taxon>Nectriaceae</taxon>
        <taxon>Fusarium</taxon>
        <taxon>Fusarium fujikuroi species complex</taxon>
    </lineage>
</organism>
<dbReference type="Proteomes" id="UP000547976">
    <property type="component" value="Unassembled WGS sequence"/>
</dbReference>
<proteinExistence type="predicted"/>
<sequence>MLPYPQGPALTSAQEKLLWDNDVVRNLTEEQWKAFGQWVGANDPTPLEAKYWITKENDLDLNIFSLQTLALLVKHAKFAHCGQSSKTLEQSYTEDDLIVRKPGFGLLLDHMPDEKDRFPILFPDDIDDGWNAVVLLIRECCMLKVIYELSDKQRWWEKINDNEIATKWKKEALAMGLEILS</sequence>
<name>A0A8H5P656_GIBSU</name>
<dbReference type="AlphaFoldDB" id="A0A8H5P656"/>
<protein>
    <submittedName>
        <fullName evidence="2">WD40 repeat 2</fullName>
    </submittedName>
</protein>
<reference evidence="2 3" key="1">
    <citation type="submission" date="2020-05" db="EMBL/GenBank/DDBJ databases">
        <title>Identification and distribution of gene clusters putatively required for synthesis of sphingolipid metabolism inhibitors in phylogenetically diverse species of the filamentous fungus Fusarium.</title>
        <authorList>
            <person name="Kim H.-S."/>
            <person name="Busman M."/>
            <person name="Brown D.W."/>
            <person name="Divon H."/>
            <person name="Uhlig S."/>
            <person name="Proctor R.H."/>
        </authorList>
    </citation>
    <scope>NUCLEOTIDE SEQUENCE [LARGE SCALE GENOMIC DNA]</scope>
    <source>
        <strain evidence="2 3">NRRL 66333</strain>
    </source>
</reference>